<name>A0AA85KQY7_TRIRE</name>
<proteinExistence type="inferred from homology"/>
<accession>A0AA85KQY7</accession>
<comment type="similarity">
    <text evidence="1">Belongs to the SH3BP5 family.</text>
</comment>
<keyword evidence="4" id="KW-1185">Reference proteome</keyword>
<keyword evidence="2 3" id="KW-0175">Coiled coil</keyword>
<evidence type="ECO:0000256" key="2">
    <source>
        <dbReference type="ARBA" id="ARBA00023054"/>
    </source>
</evidence>
<evidence type="ECO:0000313" key="5">
    <source>
        <dbReference type="WBParaSite" id="TREG1_96820.1"/>
    </source>
</evidence>
<reference evidence="5" key="2">
    <citation type="submission" date="2023-11" db="UniProtKB">
        <authorList>
            <consortium name="WormBaseParasite"/>
        </authorList>
    </citation>
    <scope>IDENTIFICATION</scope>
</reference>
<evidence type="ECO:0000256" key="3">
    <source>
        <dbReference type="SAM" id="Coils"/>
    </source>
</evidence>
<organism evidence="4 5">
    <name type="scientific">Trichobilharzia regenti</name>
    <name type="common">Nasal bird schistosome</name>
    <dbReference type="NCBI Taxonomy" id="157069"/>
    <lineage>
        <taxon>Eukaryota</taxon>
        <taxon>Metazoa</taxon>
        <taxon>Spiralia</taxon>
        <taxon>Lophotrochozoa</taxon>
        <taxon>Platyhelminthes</taxon>
        <taxon>Trematoda</taxon>
        <taxon>Digenea</taxon>
        <taxon>Strigeidida</taxon>
        <taxon>Schistosomatoidea</taxon>
        <taxon>Schistosomatidae</taxon>
        <taxon>Trichobilharzia</taxon>
    </lineage>
</organism>
<reference evidence="4" key="1">
    <citation type="submission" date="2022-06" db="EMBL/GenBank/DDBJ databases">
        <authorList>
            <person name="Berger JAMES D."/>
            <person name="Berger JAMES D."/>
        </authorList>
    </citation>
    <scope>NUCLEOTIDE SEQUENCE [LARGE SCALE GENOMIC DNA]</scope>
</reference>
<dbReference type="Pfam" id="PF05276">
    <property type="entry name" value="SH3BP5"/>
    <property type="match status" value="1"/>
</dbReference>
<evidence type="ECO:0000256" key="1">
    <source>
        <dbReference type="ARBA" id="ARBA00007796"/>
    </source>
</evidence>
<dbReference type="AlphaFoldDB" id="A0AA85KQY7"/>
<dbReference type="WBParaSite" id="TREG1_96820.1">
    <property type="protein sequence ID" value="TREG1_96820.1"/>
    <property type="gene ID" value="TREG1_96820"/>
</dbReference>
<dbReference type="GO" id="GO:0035556">
    <property type="term" value="P:intracellular signal transduction"/>
    <property type="evidence" value="ECO:0007669"/>
    <property type="project" value="InterPro"/>
</dbReference>
<feature type="coiled-coil region" evidence="3">
    <location>
        <begin position="25"/>
        <end position="63"/>
    </location>
</feature>
<dbReference type="PANTHER" id="PTHR19423:SF1">
    <property type="entry name" value="SH3 DOMAIN-BINDING PROTEIN 5"/>
    <property type="match status" value="1"/>
</dbReference>
<dbReference type="InterPro" id="IPR007940">
    <property type="entry name" value="SH3BP5"/>
</dbReference>
<evidence type="ECO:0000313" key="4">
    <source>
        <dbReference type="Proteomes" id="UP000050795"/>
    </source>
</evidence>
<dbReference type="GO" id="GO:0004860">
    <property type="term" value="F:protein kinase inhibitor activity"/>
    <property type="evidence" value="ECO:0007669"/>
    <property type="project" value="TreeGrafter"/>
</dbReference>
<dbReference type="Proteomes" id="UP000050795">
    <property type="component" value="Unassembled WGS sequence"/>
</dbReference>
<dbReference type="GO" id="GO:0005737">
    <property type="term" value="C:cytoplasm"/>
    <property type="evidence" value="ECO:0007669"/>
    <property type="project" value="TreeGrafter"/>
</dbReference>
<sequence length="481" mass="53846">MNPTHRNDQITFPSFQEVEIQLDILNKTSTQINELERRLEISRDAYRKVLSDHSDKLKQLSKKLGKCITRTRPYNELKQKQVCYRKEIQLAAVKYENAISTLNTARENLAELEICVFESGVRDSNTLEALNQAITKFNNANKALNYAKSEHEKLMEIYAANEKSLHQLEKRHRFDIHKAKPYYTMYDQFMTKMEEAKSHVELCAQKLKGCKVIYAEAMSKLEHLSNSIHSMRQDQCVNGQVNSDQLENHSVSYNVNSDNGEDMHDNNDECEYTHCNIDDSHLVDIKNTTTTTDDRSIDQLFPSDLNKTPKSADDTIINSNNCTHYSQCDVHMNNAYARVKKFSLINGLLESVHQATIELDAFQNSSFLSPIDDLKEEYVYMKAESRPSAAAAAVATTATTATTSTASLITASSSSSYGENNSYSESLSVSSCASSSASISPAFSFDAVTSLDEPSTLLAINSLSNLNLTSPITTTTTTTTT</sequence>
<dbReference type="PANTHER" id="PTHR19423">
    <property type="entry name" value="SH3 DOMAIN-BINDING PROTEIN 5"/>
    <property type="match status" value="1"/>
</dbReference>
<protein>
    <submittedName>
        <fullName evidence="5">Uncharacterized protein</fullName>
    </submittedName>
</protein>